<evidence type="ECO:0000256" key="7">
    <source>
        <dbReference type="ARBA" id="ARBA00023136"/>
    </source>
</evidence>
<comment type="subcellular location">
    <subcellularLocation>
        <location evidence="1">Cell membrane</location>
        <topology evidence="1">Multi-pass membrane protein</topology>
    </subcellularLocation>
</comment>
<dbReference type="PANTHER" id="PTHR21137:SF35">
    <property type="entry name" value="ODORANT RECEPTOR 19A-RELATED"/>
    <property type="match status" value="1"/>
</dbReference>
<evidence type="ECO:0000256" key="2">
    <source>
        <dbReference type="ARBA" id="ARBA00022475"/>
    </source>
</evidence>
<keyword evidence="4 10" id="KW-0812">Transmembrane</keyword>
<evidence type="ECO:0000256" key="10">
    <source>
        <dbReference type="SAM" id="Phobius"/>
    </source>
</evidence>
<dbReference type="Proteomes" id="UP000695007">
    <property type="component" value="Unplaced"/>
</dbReference>
<keyword evidence="2" id="KW-1003">Cell membrane</keyword>
<keyword evidence="11" id="KW-1185">Reference proteome</keyword>
<feature type="transmembrane region" description="Helical" evidence="10">
    <location>
        <begin position="41"/>
        <end position="62"/>
    </location>
</feature>
<dbReference type="RefSeq" id="XP_011505125.1">
    <property type="nucleotide sequence ID" value="XM_011506823.1"/>
</dbReference>
<dbReference type="PANTHER" id="PTHR21137">
    <property type="entry name" value="ODORANT RECEPTOR"/>
    <property type="match status" value="1"/>
</dbReference>
<evidence type="ECO:0000256" key="9">
    <source>
        <dbReference type="ARBA" id="ARBA00023224"/>
    </source>
</evidence>
<protein>
    <submittedName>
        <fullName evidence="12">Odorant receptor 13a-like isoform X2</fullName>
    </submittedName>
</protein>
<keyword evidence="3" id="KW-0716">Sensory transduction</keyword>
<dbReference type="InterPro" id="IPR004117">
    <property type="entry name" value="7tm6_olfct_rcpt"/>
</dbReference>
<reference evidence="12" key="1">
    <citation type="submission" date="2025-08" db="UniProtKB">
        <authorList>
            <consortium name="RefSeq"/>
        </authorList>
    </citation>
    <scope>IDENTIFICATION</scope>
</reference>
<dbReference type="GeneID" id="105367947"/>
<evidence type="ECO:0000256" key="5">
    <source>
        <dbReference type="ARBA" id="ARBA00022725"/>
    </source>
</evidence>
<evidence type="ECO:0000256" key="6">
    <source>
        <dbReference type="ARBA" id="ARBA00022989"/>
    </source>
</evidence>
<dbReference type="GO" id="GO:0004984">
    <property type="term" value="F:olfactory receptor activity"/>
    <property type="evidence" value="ECO:0007669"/>
    <property type="project" value="InterPro"/>
</dbReference>
<dbReference type="GO" id="GO:0007165">
    <property type="term" value="P:signal transduction"/>
    <property type="evidence" value="ECO:0007669"/>
    <property type="project" value="UniProtKB-KW"/>
</dbReference>
<sequence>MQKFGASTNFDDYIFLNRWALTFLGMWTIDNRFDHGVAKILHRLHITFLFVLMLLLIIPQWLDLYIFWGNINANAETVVLNVFTITAILKLLCCILTANVFNPGDLRIRKYPFFGWYHFDRFSNLNYGICYVSQVMSGTVVGTTNFAMDSIFLVSLYHHSAQLQILQHDLAELVSAGCNSANVINNLIKKHQKYIRISQMLQVIFNGSSLQQLLISCVIICVIGLKLIIALEDGGYESLIYIMFMGLALLQILLYCQSGDVLISESLQVGYATYQSPWTSVNLSSIRSISLMILRSQKPLTISAGKIYVLSLQNFTMVT</sequence>
<keyword evidence="7 10" id="KW-0472">Membrane</keyword>
<organism evidence="11 12">
    <name type="scientific">Ceratosolen solmsi marchali</name>
    <dbReference type="NCBI Taxonomy" id="326594"/>
    <lineage>
        <taxon>Eukaryota</taxon>
        <taxon>Metazoa</taxon>
        <taxon>Ecdysozoa</taxon>
        <taxon>Arthropoda</taxon>
        <taxon>Hexapoda</taxon>
        <taxon>Insecta</taxon>
        <taxon>Pterygota</taxon>
        <taxon>Neoptera</taxon>
        <taxon>Endopterygota</taxon>
        <taxon>Hymenoptera</taxon>
        <taxon>Apocrita</taxon>
        <taxon>Proctotrupomorpha</taxon>
        <taxon>Chalcidoidea</taxon>
        <taxon>Agaonidae</taxon>
        <taxon>Agaoninae</taxon>
        <taxon>Ceratosolen</taxon>
    </lineage>
</organism>
<feature type="transmembrane region" description="Helical" evidence="10">
    <location>
        <begin position="213"/>
        <end position="232"/>
    </location>
</feature>
<evidence type="ECO:0000256" key="3">
    <source>
        <dbReference type="ARBA" id="ARBA00022606"/>
    </source>
</evidence>
<evidence type="ECO:0000256" key="8">
    <source>
        <dbReference type="ARBA" id="ARBA00023170"/>
    </source>
</evidence>
<evidence type="ECO:0000256" key="4">
    <source>
        <dbReference type="ARBA" id="ARBA00022692"/>
    </source>
</evidence>
<keyword evidence="9" id="KW-0807">Transducer</keyword>
<feature type="transmembrane region" description="Helical" evidence="10">
    <location>
        <begin position="82"/>
        <end position="101"/>
    </location>
</feature>
<keyword evidence="5" id="KW-0552">Olfaction</keyword>
<evidence type="ECO:0000256" key="1">
    <source>
        <dbReference type="ARBA" id="ARBA00004651"/>
    </source>
</evidence>
<accession>A0AAJ6YVF2</accession>
<evidence type="ECO:0000313" key="12">
    <source>
        <dbReference type="RefSeq" id="XP_011505125.1"/>
    </source>
</evidence>
<dbReference type="GO" id="GO:0005549">
    <property type="term" value="F:odorant binding"/>
    <property type="evidence" value="ECO:0007669"/>
    <property type="project" value="InterPro"/>
</dbReference>
<proteinExistence type="predicted"/>
<keyword evidence="6 10" id="KW-1133">Transmembrane helix</keyword>
<dbReference type="Pfam" id="PF02949">
    <property type="entry name" value="7tm_6"/>
    <property type="match status" value="1"/>
</dbReference>
<feature type="transmembrane region" description="Helical" evidence="10">
    <location>
        <begin position="238"/>
        <end position="256"/>
    </location>
</feature>
<name>A0AAJ6YVF2_9HYME</name>
<dbReference type="AlphaFoldDB" id="A0AAJ6YVF2"/>
<keyword evidence="8" id="KW-0675">Receptor</keyword>
<evidence type="ECO:0000313" key="11">
    <source>
        <dbReference type="Proteomes" id="UP000695007"/>
    </source>
</evidence>
<gene>
    <name evidence="12" type="primary">LOC105367947</name>
</gene>
<dbReference type="GO" id="GO:0005886">
    <property type="term" value="C:plasma membrane"/>
    <property type="evidence" value="ECO:0007669"/>
    <property type="project" value="UniProtKB-SubCell"/>
</dbReference>